<evidence type="ECO:0000313" key="5">
    <source>
        <dbReference type="EMBL" id="GAX54589.1"/>
    </source>
</evidence>
<sequence length="240" mass="26441">MTPPGATLWATDLTARSRAARVRADRVLTGAEAHRFDTGDPFPRSPRPAHRMPSWLPGTTGVMETRGPWRRHREEQRYATPRLVVYQDEITLPDGQPGHYDWVRVPDLVRVAALVDGRLLMIEQYHYLTGSMWQLPGGNVDADDQDNEAAARRELAEETGYRGGRWTPRGAVHPMPGLTPARVHLWSAEGLTPGEPAPESGEADLQVRHLSLDEAVRAVRDGRIGCASSAALVLAVAAPR</sequence>
<comment type="cofactor">
    <cofactor evidence="1">
        <name>Mg(2+)</name>
        <dbReference type="ChEBI" id="CHEBI:18420"/>
    </cofactor>
</comment>
<protein>
    <submittedName>
        <fullName evidence="5">ADP-ribose pyrophosphatase</fullName>
    </submittedName>
</protein>
<gene>
    <name evidence="5" type="ORF">SO3561_06141</name>
</gene>
<evidence type="ECO:0000256" key="3">
    <source>
        <dbReference type="SAM" id="MobiDB-lite"/>
    </source>
</evidence>
<dbReference type="InterPro" id="IPR000086">
    <property type="entry name" value="NUDIX_hydrolase_dom"/>
</dbReference>
<keyword evidence="2" id="KW-0378">Hydrolase</keyword>
<dbReference type="RefSeq" id="WP_079065475.1">
    <property type="nucleotide sequence ID" value="NZ_BDQI01000014.1"/>
</dbReference>
<dbReference type="Proteomes" id="UP000217446">
    <property type="component" value="Unassembled WGS sequence"/>
</dbReference>
<dbReference type="Pfam" id="PF00293">
    <property type="entry name" value="NUDIX"/>
    <property type="match status" value="1"/>
</dbReference>
<evidence type="ECO:0000256" key="1">
    <source>
        <dbReference type="ARBA" id="ARBA00001946"/>
    </source>
</evidence>
<dbReference type="AlphaFoldDB" id="A0A250VKJ0"/>
<feature type="region of interest" description="Disordered" evidence="3">
    <location>
        <begin position="34"/>
        <end position="65"/>
    </location>
</feature>
<dbReference type="GO" id="GO:0005829">
    <property type="term" value="C:cytosol"/>
    <property type="evidence" value="ECO:0007669"/>
    <property type="project" value="TreeGrafter"/>
</dbReference>
<accession>A0A250VKJ0</accession>
<dbReference type="InterPro" id="IPR015797">
    <property type="entry name" value="NUDIX_hydrolase-like_dom_sf"/>
</dbReference>
<dbReference type="PROSITE" id="PS51462">
    <property type="entry name" value="NUDIX"/>
    <property type="match status" value="1"/>
</dbReference>
<dbReference type="PANTHER" id="PTHR11839">
    <property type="entry name" value="UDP/ADP-SUGAR PYROPHOSPHATASE"/>
    <property type="match status" value="1"/>
</dbReference>
<keyword evidence="6" id="KW-1185">Reference proteome</keyword>
<evidence type="ECO:0000313" key="6">
    <source>
        <dbReference type="Proteomes" id="UP000217446"/>
    </source>
</evidence>
<name>A0A250VKJ0_STROL</name>
<proteinExistence type="predicted"/>
<organism evidence="5 6">
    <name type="scientific">Streptomyces olivochromogenes</name>
    <dbReference type="NCBI Taxonomy" id="1963"/>
    <lineage>
        <taxon>Bacteria</taxon>
        <taxon>Bacillati</taxon>
        <taxon>Actinomycetota</taxon>
        <taxon>Actinomycetes</taxon>
        <taxon>Kitasatosporales</taxon>
        <taxon>Streptomycetaceae</taxon>
        <taxon>Streptomyces</taxon>
    </lineage>
</organism>
<dbReference type="GO" id="GO:0019693">
    <property type="term" value="P:ribose phosphate metabolic process"/>
    <property type="evidence" value="ECO:0007669"/>
    <property type="project" value="TreeGrafter"/>
</dbReference>
<dbReference type="EMBL" id="BDQI01000014">
    <property type="protein sequence ID" value="GAX54589.1"/>
    <property type="molecule type" value="Genomic_DNA"/>
</dbReference>
<dbReference type="PANTHER" id="PTHR11839:SF18">
    <property type="entry name" value="NUDIX HYDROLASE DOMAIN-CONTAINING PROTEIN"/>
    <property type="match status" value="1"/>
</dbReference>
<dbReference type="Gene3D" id="3.90.79.10">
    <property type="entry name" value="Nucleoside Triphosphate Pyrophosphohydrolase"/>
    <property type="match status" value="1"/>
</dbReference>
<evidence type="ECO:0000256" key="2">
    <source>
        <dbReference type="ARBA" id="ARBA00022801"/>
    </source>
</evidence>
<dbReference type="GO" id="GO:0016787">
    <property type="term" value="F:hydrolase activity"/>
    <property type="evidence" value="ECO:0007669"/>
    <property type="project" value="UniProtKB-KW"/>
</dbReference>
<dbReference type="GO" id="GO:0006753">
    <property type="term" value="P:nucleoside phosphate metabolic process"/>
    <property type="evidence" value="ECO:0007669"/>
    <property type="project" value="TreeGrafter"/>
</dbReference>
<feature type="domain" description="Nudix hydrolase" evidence="4">
    <location>
        <begin position="104"/>
        <end position="232"/>
    </location>
</feature>
<dbReference type="SUPFAM" id="SSF55811">
    <property type="entry name" value="Nudix"/>
    <property type="match status" value="1"/>
</dbReference>
<dbReference type="STRING" id="1963.AQJ27_35550"/>
<comment type="caution">
    <text evidence="5">The sequence shown here is derived from an EMBL/GenBank/DDBJ whole genome shotgun (WGS) entry which is preliminary data.</text>
</comment>
<evidence type="ECO:0000259" key="4">
    <source>
        <dbReference type="PROSITE" id="PS51462"/>
    </source>
</evidence>
<reference evidence="6" key="1">
    <citation type="submission" date="2017-05" db="EMBL/GenBank/DDBJ databases">
        <title>Streptomyces olivochromogenes NBRC 3561 whole genome shotgun sequence.</title>
        <authorList>
            <person name="Dohra H."/>
            <person name="Kodani S."/>
        </authorList>
    </citation>
    <scope>NUCLEOTIDE SEQUENCE [LARGE SCALE GENOMIC DNA]</scope>
    <source>
        <strain evidence="6">NBRC 3561</strain>
    </source>
</reference>